<evidence type="ECO:0000313" key="9">
    <source>
        <dbReference type="EMBL" id="QFU98880.1"/>
    </source>
</evidence>
<dbReference type="EMBL" id="CP045529">
    <property type="protein sequence ID" value="QFU98880.1"/>
    <property type="molecule type" value="Genomic_DNA"/>
</dbReference>
<dbReference type="InterPro" id="IPR038766">
    <property type="entry name" value="Membrane_comp_ABC_pdt"/>
</dbReference>
<proteinExistence type="predicted"/>
<dbReference type="GO" id="GO:0005886">
    <property type="term" value="C:plasma membrane"/>
    <property type="evidence" value="ECO:0007669"/>
    <property type="project" value="UniProtKB-SubCell"/>
</dbReference>
<dbReference type="PANTHER" id="PTHR30287">
    <property type="entry name" value="MEMBRANE COMPONENT OF PREDICTED ABC SUPERFAMILY METABOLITE UPTAKE TRANSPORTER"/>
    <property type="match status" value="1"/>
</dbReference>
<evidence type="ECO:0000256" key="1">
    <source>
        <dbReference type="ARBA" id="ARBA00004651"/>
    </source>
</evidence>
<feature type="domain" description="ABC3 transporter permease C-terminal" evidence="8">
    <location>
        <begin position="839"/>
        <end position="953"/>
    </location>
</feature>
<feature type="region of interest" description="Disordered" evidence="6">
    <location>
        <begin position="110"/>
        <end position="131"/>
    </location>
</feature>
<organism evidence="9 10">
    <name type="scientific">Luteimicrobium xylanilyticum</name>
    <dbReference type="NCBI Taxonomy" id="1133546"/>
    <lineage>
        <taxon>Bacteria</taxon>
        <taxon>Bacillati</taxon>
        <taxon>Actinomycetota</taxon>
        <taxon>Actinomycetes</taxon>
        <taxon>Micrococcales</taxon>
        <taxon>Luteimicrobium</taxon>
    </lineage>
</organism>
<gene>
    <name evidence="9" type="ORF">KDY119_02402</name>
</gene>
<evidence type="ECO:0000259" key="8">
    <source>
        <dbReference type="Pfam" id="PF02687"/>
    </source>
</evidence>
<keyword evidence="10" id="KW-1185">Reference proteome</keyword>
<keyword evidence="4 7" id="KW-1133">Transmembrane helix</keyword>
<feature type="transmembrane region" description="Helical" evidence="7">
    <location>
        <begin position="887"/>
        <end position="910"/>
    </location>
</feature>
<evidence type="ECO:0000256" key="3">
    <source>
        <dbReference type="ARBA" id="ARBA00022692"/>
    </source>
</evidence>
<reference evidence="9 10" key="1">
    <citation type="submission" date="2019-10" db="EMBL/GenBank/DDBJ databases">
        <title>Genome sequence of Luteimicrobium xylanilyticum HY-24.</title>
        <authorList>
            <person name="Kim D.Y."/>
            <person name="Park H.-Y."/>
        </authorList>
    </citation>
    <scope>NUCLEOTIDE SEQUENCE [LARGE SCALE GENOMIC DNA]</scope>
    <source>
        <strain evidence="9 10">HY-24</strain>
    </source>
</reference>
<feature type="transmembrane region" description="Helical" evidence="7">
    <location>
        <begin position="837"/>
        <end position="858"/>
    </location>
</feature>
<feature type="transmembrane region" description="Helical" evidence="7">
    <location>
        <begin position="518"/>
        <end position="546"/>
    </location>
</feature>
<dbReference type="InterPro" id="IPR003838">
    <property type="entry name" value="ABC3_permease_C"/>
</dbReference>
<dbReference type="Proteomes" id="UP000326702">
    <property type="component" value="Chromosome"/>
</dbReference>
<evidence type="ECO:0000256" key="2">
    <source>
        <dbReference type="ARBA" id="ARBA00022475"/>
    </source>
</evidence>
<feature type="transmembrane region" description="Helical" evidence="7">
    <location>
        <begin position="567"/>
        <end position="588"/>
    </location>
</feature>
<accession>A0A5P9QCP0</accession>
<feature type="transmembrane region" description="Helical" evidence="7">
    <location>
        <begin position="406"/>
        <end position="433"/>
    </location>
</feature>
<dbReference type="OrthoDB" id="3405625at2"/>
<dbReference type="KEGG" id="lxl:KDY119_02402"/>
<keyword evidence="5 7" id="KW-0472">Membrane</keyword>
<protein>
    <recommendedName>
        <fullName evidence="8">ABC3 transporter permease C-terminal domain-containing protein</fullName>
    </recommendedName>
</protein>
<keyword evidence="2" id="KW-1003">Cell membrane</keyword>
<evidence type="ECO:0000256" key="6">
    <source>
        <dbReference type="SAM" id="MobiDB-lite"/>
    </source>
</evidence>
<dbReference type="PANTHER" id="PTHR30287:SF1">
    <property type="entry name" value="INNER MEMBRANE PROTEIN"/>
    <property type="match status" value="1"/>
</dbReference>
<comment type="subcellular location">
    <subcellularLocation>
        <location evidence="1">Cell membrane</location>
        <topology evidence="1">Multi-pass membrane protein</topology>
    </subcellularLocation>
</comment>
<keyword evidence="3 7" id="KW-0812">Transmembrane</keyword>
<evidence type="ECO:0000256" key="7">
    <source>
        <dbReference type="SAM" id="Phobius"/>
    </source>
</evidence>
<sequence length="964" mass="98132">MSGPNPPEGRRRPRRGRWRVALRYASRDARRHKGRTALVAVMVALPAGLGAATSVLVSSTWSGPASEVDSRLGSDATVQAEVSTSSPVEVFQDPNEHMFGSDAAASSIPGDLFVDGRKPTDPDDQSTYPPVDRTRYESALARAVPSDDQVVPVATLFGVRVAAADNPDLRTSVQAHQLDTTTAARTAYDLPTALGPGEIALARSVASDLHVGVGDRVTVALPTPGHGSYEVYDGNGSFRTLSHRSTKPAGTFTVRALLGRSEPDAAAFGSAGPLAVPSQLAPWTPEPGSEDGGNATVTWLVVGDEPVTWADVRRVNALGATAFSRQEALRPSPEAEEFVAAKFPDNESSTVSTDVVAVVAGAVALGLLQAILMIGPAFHVGARRAARDLALLAAAGADARTIRRTVLAGGLVIGVVASLTSAVIGAGAAGVALRLWTSAQVVLPWPWLVAFILVGTLIAVAAAWLPARRASRLDPVLVLAGRRADPPPRRWPAVAGGVLAVLGTVVALVGAVTGRQVLVLVAGIVLAEIGLVLAAGSIVGGLARLARPLGGTTRLALRDAARQRARTAPAVAAVLAACAAATAGLVFAGSQAQHDRLSYVPDAATGTFLVGTLGDPGHGLTPAAVATITSLVDDADLVTGSLRPVTAVTGDGSSSTAVWVLPPKATRGDTVAYAFSASGTVVDDGTSLELLQLLGVPEPSKAAAALRAKKVVVSPTDLGDDGTATLSIEDAEAEGGSRTVTVPAAAVGDGIGVPTNLPLIPTDVAQDLGLRTHTSALVAPARDGAWSTAVQNSLDHALVAALPAHENQGGGLRYAAASAYVEPGHASWSGSQGLAELLIVAGALIVALAAASIATALAGTESLPDLATLQAVGVPPKTRRRFAAAQSAVITVTGVVLGAGTGLVIGATLVLSQRERGDAVDPRWMIDVPWLWVAALVVAIPLLGAAAAWLVTRSRLPLARRLDG</sequence>
<feature type="transmembrane region" description="Helical" evidence="7">
    <location>
        <begin position="930"/>
        <end position="951"/>
    </location>
</feature>
<feature type="transmembrane region" description="Helical" evidence="7">
    <location>
        <begin position="355"/>
        <end position="378"/>
    </location>
</feature>
<evidence type="ECO:0000256" key="5">
    <source>
        <dbReference type="ARBA" id="ARBA00023136"/>
    </source>
</evidence>
<evidence type="ECO:0000313" key="10">
    <source>
        <dbReference type="Proteomes" id="UP000326702"/>
    </source>
</evidence>
<dbReference type="AlphaFoldDB" id="A0A5P9QCP0"/>
<feature type="transmembrane region" description="Helical" evidence="7">
    <location>
        <begin position="445"/>
        <end position="465"/>
    </location>
</feature>
<feature type="domain" description="ABC3 transporter permease C-terminal" evidence="8">
    <location>
        <begin position="363"/>
        <end position="475"/>
    </location>
</feature>
<name>A0A5P9QCP0_9MICO</name>
<feature type="transmembrane region" description="Helical" evidence="7">
    <location>
        <begin position="491"/>
        <end position="512"/>
    </location>
</feature>
<evidence type="ECO:0000256" key="4">
    <source>
        <dbReference type="ARBA" id="ARBA00022989"/>
    </source>
</evidence>
<dbReference type="Pfam" id="PF02687">
    <property type="entry name" value="FtsX"/>
    <property type="match status" value="2"/>
</dbReference>
<dbReference type="RefSeq" id="WP_036949327.1">
    <property type="nucleotide sequence ID" value="NZ_BAABIH010000020.1"/>
</dbReference>